<evidence type="ECO:0000259" key="2">
    <source>
        <dbReference type="Pfam" id="PF03795"/>
    </source>
</evidence>
<reference evidence="3" key="2">
    <citation type="submission" date="2020-09" db="EMBL/GenBank/DDBJ databases">
        <authorList>
            <person name="Sun Q."/>
            <person name="Kim S."/>
        </authorList>
    </citation>
    <scope>NUCLEOTIDE SEQUENCE</scope>
    <source>
        <strain evidence="3">KCTC 23732</strain>
    </source>
</reference>
<evidence type="ECO:0000256" key="1">
    <source>
        <dbReference type="ARBA" id="ARBA00007689"/>
    </source>
</evidence>
<dbReference type="EMBL" id="BMYS01000003">
    <property type="protein sequence ID" value="GGW79840.1"/>
    <property type="molecule type" value="Genomic_DNA"/>
</dbReference>
<dbReference type="RefSeq" id="WP_189384080.1">
    <property type="nucleotide sequence ID" value="NZ_BAABFY010000007.1"/>
</dbReference>
<sequence>MRVLLLMIPKGYDLATRSTMADNVALESMMKYNDLLYKAGVLLSFNALHPPISGVRIKYQGGKQIIQHAPYEGVNETLGIYWMLKVKSMDKAVEWALLCPLQEGDVIEVRRIHQTDEFSEEARAIFEKYPDVHARIKKYARKKPLNQSEQNWEGEGGAILENS</sequence>
<dbReference type="AlphaFoldDB" id="A0A918MVZ4"/>
<dbReference type="SUPFAM" id="SSF54909">
    <property type="entry name" value="Dimeric alpha+beta barrel"/>
    <property type="match status" value="1"/>
</dbReference>
<keyword evidence="4" id="KW-1185">Reference proteome</keyword>
<organism evidence="3 4">
    <name type="scientific">Advenella faeciporci</name>
    <dbReference type="NCBI Taxonomy" id="797535"/>
    <lineage>
        <taxon>Bacteria</taxon>
        <taxon>Pseudomonadati</taxon>
        <taxon>Pseudomonadota</taxon>
        <taxon>Betaproteobacteria</taxon>
        <taxon>Burkholderiales</taxon>
        <taxon>Alcaligenaceae</taxon>
    </lineage>
</organism>
<reference evidence="3" key="1">
    <citation type="journal article" date="2014" name="Int. J. Syst. Evol. Microbiol.">
        <title>Complete genome sequence of Corynebacterium casei LMG S-19264T (=DSM 44701T), isolated from a smear-ripened cheese.</title>
        <authorList>
            <consortium name="US DOE Joint Genome Institute (JGI-PGF)"/>
            <person name="Walter F."/>
            <person name="Albersmeier A."/>
            <person name="Kalinowski J."/>
            <person name="Ruckert C."/>
        </authorList>
    </citation>
    <scope>NUCLEOTIDE SEQUENCE</scope>
    <source>
        <strain evidence="3">KCTC 23732</strain>
    </source>
</reference>
<comment type="caution">
    <text evidence="3">The sequence shown here is derived from an EMBL/GenBank/DDBJ whole genome shotgun (WGS) entry which is preliminary data.</text>
</comment>
<proteinExistence type="inferred from homology"/>
<feature type="domain" description="YCII-related" evidence="2">
    <location>
        <begin position="1"/>
        <end position="113"/>
    </location>
</feature>
<accession>A0A918MVZ4</accession>
<evidence type="ECO:0000313" key="4">
    <source>
        <dbReference type="Proteomes" id="UP000608345"/>
    </source>
</evidence>
<dbReference type="InterPro" id="IPR005545">
    <property type="entry name" value="YCII"/>
</dbReference>
<gene>
    <name evidence="3" type="ORF">GCM10011450_07060</name>
</gene>
<comment type="similarity">
    <text evidence="1">Belongs to the YciI family.</text>
</comment>
<dbReference type="PANTHER" id="PTHR35174">
    <property type="entry name" value="BLL7171 PROTEIN-RELATED"/>
    <property type="match status" value="1"/>
</dbReference>
<dbReference type="PANTHER" id="PTHR35174:SF4">
    <property type="entry name" value="BLL7163 PROTEIN"/>
    <property type="match status" value="1"/>
</dbReference>
<dbReference type="Proteomes" id="UP000608345">
    <property type="component" value="Unassembled WGS sequence"/>
</dbReference>
<name>A0A918MVZ4_9BURK</name>
<dbReference type="Pfam" id="PF03795">
    <property type="entry name" value="YCII"/>
    <property type="match status" value="1"/>
</dbReference>
<protein>
    <recommendedName>
        <fullName evidence="2">YCII-related domain-containing protein</fullName>
    </recommendedName>
</protein>
<evidence type="ECO:0000313" key="3">
    <source>
        <dbReference type="EMBL" id="GGW79840.1"/>
    </source>
</evidence>
<dbReference type="Gene3D" id="3.30.70.1060">
    <property type="entry name" value="Dimeric alpha+beta barrel"/>
    <property type="match status" value="1"/>
</dbReference>
<dbReference type="InterPro" id="IPR011008">
    <property type="entry name" value="Dimeric_a/b-barrel"/>
</dbReference>